<evidence type="ECO:0000313" key="1">
    <source>
        <dbReference type="Proteomes" id="UP000492821"/>
    </source>
</evidence>
<name>A0A7E4W5H7_PANRE</name>
<accession>A0A7E4W5H7</accession>
<dbReference type="Proteomes" id="UP000492821">
    <property type="component" value="Unassembled WGS sequence"/>
</dbReference>
<evidence type="ECO:0000313" key="2">
    <source>
        <dbReference type="WBParaSite" id="Pan_g6576.t1"/>
    </source>
</evidence>
<organism evidence="1 2">
    <name type="scientific">Panagrellus redivivus</name>
    <name type="common">Microworm</name>
    <dbReference type="NCBI Taxonomy" id="6233"/>
    <lineage>
        <taxon>Eukaryota</taxon>
        <taxon>Metazoa</taxon>
        <taxon>Ecdysozoa</taxon>
        <taxon>Nematoda</taxon>
        <taxon>Chromadorea</taxon>
        <taxon>Rhabditida</taxon>
        <taxon>Tylenchina</taxon>
        <taxon>Panagrolaimomorpha</taxon>
        <taxon>Panagrolaimoidea</taxon>
        <taxon>Panagrolaimidae</taxon>
        <taxon>Panagrellus</taxon>
    </lineage>
</organism>
<reference evidence="2" key="2">
    <citation type="submission" date="2020-10" db="UniProtKB">
        <authorList>
            <consortium name="WormBaseParasite"/>
        </authorList>
    </citation>
    <scope>IDENTIFICATION</scope>
</reference>
<reference evidence="1" key="1">
    <citation type="journal article" date="2013" name="Genetics">
        <title>The draft genome and transcriptome of Panagrellus redivivus are shaped by the harsh demands of a free-living lifestyle.</title>
        <authorList>
            <person name="Srinivasan J."/>
            <person name="Dillman A.R."/>
            <person name="Macchietto M.G."/>
            <person name="Heikkinen L."/>
            <person name="Lakso M."/>
            <person name="Fracchia K.M."/>
            <person name="Antoshechkin I."/>
            <person name="Mortazavi A."/>
            <person name="Wong G."/>
            <person name="Sternberg P.W."/>
        </authorList>
    </citation>
    <scope>NUCLEOTIDE SEQUENCE [LARGE SCALE GENOMIC DNA]</scope>
    <source>
        <strain evidence="1">MT8872</strain>
    </source>
</reference>
<protein>
    <submittedName>
        <fullName evidence="2">Ovule protein</fullName>
    </submittedName>
</protein>
<dbReference type="AlphaFoldDB" id="A0A7E4W5H7"/>
<keyword evidence="1" id="KW-1185">Reference proteome</keyword>
<sequence length="71" mass="8191">MLSFVCDKLGFGQIDLRGEHFLYDTQLGPSSHDRATINLHKMVYRMLFYHSAQVTIPTHCFLDCAVLYNPN</sequence>
<proteinExistence type="predicted"/>
<dbReference type="WBParaSite" id="Pan_g6576.t1">
    <property type="protein sequence ID" value="Pan_g6576.t1"/>
    <property type="gene ID" value="Pan_g6576"/>
</dbReference>